<dbReference type="PANTHER" id="PTHR30164:SF2">
    <property type="entry name" value="PROTEIN MTFA"/>
    <property type="match status" value="1"/>
</dbReference>
<dbReference type="CDD" id="cd20169">
    <property type="entry name" value="Peptidase_M90_mtfA"/>
    <property type="match status" value="1"/>
</dbReference>
<dbReference type="Gene3D" id="1.10.472.150">
    <property type="entry name" value="Glucose-regulated metallo-peptidase M90, N-terminal domain"/>
    <property type="match status" value="1"/>
</dbReference>
<dbReference type="eggNOG" id="COG3228">
    <property type="taxonomic scope" value="Bacteria"/>
</dbReference>
<evidence type="ECO:0000313" key="1">
    <source>
        <dbReference type="EMBL" id="EIC30851.1"/>
    </source>
</evidence>
<dbReference type="HOGENOM" id="CLU_063037_0_1_6"/>
<evidence type="ECO:0008006" key="3">
    <source>
        <dbReference type="Google" id="ProtNLM"/>
    </source>
</evidence>
<dbReference type="GO" id="GO:0008237">
    <property type="term" value="F:metallopeptidase activity"/>
    <property type="evidence" value="ECO:0007669"/>
    <property type="project" value="InterPro"/>
</dbReference>
<proteinExistence type="predicted"/>
<evidence type="ECO:0000313" key="2">
    <source>
        <dbReference type="Proteomes" id="UP000005090"/>
    </source>
</evidence>
<sequence>MNWLKRMHLCRILRRHPIPHSLWREALHDCAPLRELTAAEKARLRELATVFLYEKELSGVQGLALTDAMRLRIAALACLPVLGLGFGCLAGWREVIVYPADFRVRHEETDEAGVVHPQELHLCGESWSHGPLILSWDGIERELEEPEAGRNVVIHEIAHKLDMLNGPADGYPPLHYRMPVAPWSAAFSAAYAQFVRRVDHGRRTLIDPYAADSPAEFFAVVSEYFFCAPEILQTEFAAVYEQLSLYYRQNPLLRKERTGQ</sequence>
<dbReference type="Gene3D" id="3.40.390.10">
    <property type="entry name" value="Collagenase (Catalytic Domain)"/>
    <property type="match status" value="1"/>
</dbReference>
<dbReference type="InterPro" id="IPR024079">
    <property type="entry name" value="MetalloPept_cat_dom_sf"/>
</dbReference>
<dbReference type="PANTHER" id="PTHR30164">
    <property type="entry name" value="MTFA PEPTIDASE"/>
    <property type="match status" value="1"/>
</dbReference>
<dbReference type="SUPFAM" id="SSF55486">
    <property type="entry name" value="Metalloproteases ('zincins'), catalytic domain"/>
    <property type="match status" value="1"/>
</dbReference>
<gene>
    <name evidence="1" type="ORF">Metal_3177</name>
</gene>
<dbReference type="Pfam" id="PF06167">
    <property type="entry name" value="Peptidase_M90"/>
    <property type="match status" value="1"/>
</dbReference>
<organism evidence="1 2">
    <name type="scientific">Methylomicrobium album BG8</name>
    <dbReference type="NCBI Taxonomy" id="686340"/>
    <lineage>
        <taxon>Bacteria</taxon>
        <taxon>Pseudomonadati</taxon>
        <taxon>Pseudomonadota</taxon>
        <taxon>Gammaproteobacteria</taxon>
        <taxon>Methylococcales</taxon>
        <taxon>Methylococcaceae</taxon>
        <taxon>Methylomicrobium</taxon>
    </lineage>
</organism>
<dbReference type="GO" id="GO:0005829">
    <property type="term" value="C:cytosol"/>
    <property type="evidence" value="ECO:0007669"/>
    <property type="project" value="TreeGrafter"/>
</dbReference>
<dbReference type="Proteomes" id="UP000005090">
    <property type="component" value="Chromosome"/>
</dbReference>
<reference evidence="1 2" key="1">
    <citation type="journal article" date="2013" name="Genome Announc.">
        <title>Genome Sequence of the Obligate Gammaproteobacterial Methanotroph Methylomicrobium album Strain BG8.</title>
        <authorList>
            <person name="Kits K.D."/>
            <person name="Kalyuzhnaya M.G."/>
            <person name="Klotz M.G."/>
            <person name="Jetten M.S."/>
            <person name="Op den Camp H.J."/>
            <person name="Vuilleumier S."/>
            <person name="Bringel F."/>
            <person name="Dispirito A.A."/>
            <person name="Murrell J.C."/>
            <person name="Bruce D."/>
            <person name="Cheng J.F."/>
            <person name="Copeland A."/>
            <person name="Goodwin L."/>
            <person name="Hauser L."/>
            <person name="Lajus A."/>
            <person name="Land M.L."/>
            <person name="Lapidus A."/>
            <person name="Lucas S."/>
            <person name="Medigue C."/>
            <person name="Pitluck S."/>
            <person name="Woyke T."/>
            <person name="Zeytun A."/>
            <person name="Stein L.Y."/>
        </authorList>
    </citation>
    <scope>NUCLEOTIDE SEQUENCE [LARGE SCALE GENOMIC DNA]</scope>
    <source>
        <strain evidence="1 2">BG8</strain>
    </source>
</reference>
<dbReference type="InterPro" id="IPR010384">
    <property type="entry name" value="MtfA_fam"/>
</dbReference>
<dbReference type="InterPro" id="IPR042252">
    <property type="entry name" value="MtfA_N"/>
</dbReference>
<dbReference type="GO" id="GO:0004177">
    <property type="term" value="F:aminopeptidase activity"/>
    <property type="evidence" value="ECO:0007669"/>
    <property type="project" value="TreeGrafter"/>
</dbReference>
<dbReference type="STRING" id="686340.Metal_3177"/>
<dbReference type="FunFam" id="3.40.390.10:FF:000012">
    <property type="entry name" value="Protein MtfA"/>
    <property type="match status" value="1"/>
</dbReference>
<protein>
    <recommendedName>
        <fullName evidence="3">Mlc titration factor A</fullName>
    </recommendedName>
</protein>
<accession>H8GNU5</accession>
<dbReference type="RefSeq" id="WP_005373747.1">
    <property type="nucleotide sequence ID" value="NZ_CM001475.1"/>
</dbReference>
<dbReference type="EMBL" id="CM001475">
    <property type="protein sequence ID" value="EIC30851.1"/>
    <property type="molecule type" value="Genomic_DNA"/>
</dbReference>
<name>H8GNU5_METAL</name>
<dbReference type="AlphaFoldDB" id="H8GNU5"/>
<keyword evidence="2" id="KW-1185">Reference proteome</keyword>